<name>A0ACC3N1R9_9PEZI</name>
<comment type="caution">
    <text evidence="1">The sequence shown here is derived from an EMBL/GenBank/DDBJ whole genome shotgun (WGS) entry which is preliminary data.</text>
</comment>
<sequence>MEYSALQSPRTYKPCKVSLDEPTHVYQPGDTTTGTVELLKTAAAIPSLELQGIAKAEIKCKDSISRNGTVVVLQNIPLQAAPAGATVSEPVYELYSFTAVVPSSSELFPAHVASPSGRIEKTKYWYLSADWPDGRRWYGKTNTSAPLPPTCRFGPRGISLKSECWVEYAIAAYYGQTTGFAKHSTGECLAYYPFWLLSLPPIRFKLPSGEDKPEYVCDQDKRLQFTTERLAAKDVTRPTALQRMKSGLRKAPSPSAAFSVKLMRPRTLRPGTAIHVWIELTPMDTDTVRHALARQDTKIPTVTPIPMPNVVLKEAKLQLVSETHVRTRAAGFSMLGEDDWEEVLPTLIEPPKMPKNDKKDRSVPAQDDDQFRPTLLGWSADGFSAHRPKATSWPS</sequence>
<dbReference type="Proteomes" id="UP001281147">
    <property type="component" value="Unassembled WGS sequence"/>
</dbReference>
<gene>
    <name evidence="1" type="ORF">LTR37_012211</name>
</gene>
<evidence type="ECO:0000313" key="1">
    <source>
        <dbReference type="EMBL" id="KAK3707367.1"/>
    </source>
</evidence>
<keyword evidence="2" id="KW-1185">Reference proteome</keyword>
<organism evidence="1 2">
    <name type="scientific">Vermiconidia calcicola</name>
    <dbReference type="NCBI Taxonomy" id="1690605"/>
    <lineage>
        <taxon>Eukaryota</taxon>
        <taxon>Fungi</taxon>
        <taxon>Dikarya</taxon>
        <taxon>Ascomycota</taxon>
        <taxon>Pezizomycotina</taxon>
        <taxon>Dothideomycetes</taxon>
        <taxon>Dothideomycetidae</taxon>
        <taxon>Mycosphaerellales</taxon>
        <taxon>Extremaceae</taxon>
        <taxon>Vermiconidia</taxon>
    </lineage>
</organism>
<accession>A0ACC3N1R9</accession>
<evidence type="ECO:0000313" key="2">
    <source>
        <dbReference type="Proteomes" id="UP001281147"/>
    </source>
</evidence>
<reference evidence="1" key="1">
    <citation type="submission" date="2023-07" db="EMBL/GenBank/DDBJ databases">
        <title>Black Yeasts Isolated from many extreme environments.</title>
        <authorList>
            <person name="Coleine C."/>
            <person name="Stajich J.E."/>
            <person name="Selbmann L."/>
        </authorList>
    </citation>
    <scope>NUCLEOTIDE SEQUENCE</scope>
    <source>
        <strain evidence="1">CCFEE 5714</strain>
    </source>
</reference>
<dbReference type="EMBL" id="JAUTXU010000111">
    <property type="protein sequence ID" value="KAK3707367.1"/>
    <property type="molecule type" value="Genomic_DNA"/>
</dbReference>
<protein>
    <submittedName>
        <fullName evidence="1">Uncharacterized protein</fullName>
    </submittedName>
</protein>
<proteinExistence type="predicted"/>